<dbReference type="InterPro" id="IPR013328">
    <property type="entry name" value="6PGD_dom2"/>
</dbReference>
<reference evidence="3 4" key="1">
    <citation type="submission" date="2023-08" db="EMBL/GenBank/DDBJ databases">
        <title>Nocardioides seae sp. nov., a bacterium isolated from a soil.</title>
        <authorList>
            <person name="Wang X."/>
        </authorList>
    </citation>
    <scope>NUCLEOTIDE SEQUENCE [LARGE SCALE GENOMIC DNA]</scope>
    <source>
        <strain evidence="3 4">YZH12</strain>
    </source>
</reference>
<evidence type="ECO:0000259" key="2">
    <source>
        <dbReference type="Pfam" id="PF08546"/>
    </source>
</evidence>
<dbReference type="PANTHER" id="PTHR21708:SF26">
    <property type="entry name" value="2-DEHYDROPANTOATE 2-REDUCTASE"/>
    <property type="match status" value="1"/>
</dbReference>
<dbReference type="PANTHER" id="PTHR21708">
    <property type="entry name" value="PROBABLE 2-DEHYDROPANTOATE 2-REDUCTASE"/>
    <property type="match status" value="1"/>
</dbReference>
<name>A0ABU3Q0H9_9ACTN</name>
<evidence type="ECO:0000313" key="4">
    <source>
        <dbReference type="Proteomes" id="UP001268542"/>
    </source>
</evidence>
<dbReference type="EMBL" id="JAVYII010000009">
    <property type="protein sequence ID" value="MDT9595012.1"/>
    <property type="molecule type" value="Genomic_DNA"/>
</dbReference>
<dbReference type="SUPFAM" id="SSF51735">
    <property type="entry name" value="NAD(P)-binding Rossmann-fold domains"/>
    <property type="match status" value="1"/>
</dbReference>
<evidence type="ECO:0000259" key="1">
    <source>
        <dbReference type="Pfam" id="PF02558"/>
    </source>
</evidence>
<dbReference type="RefSeq" id="WP_315735353.1">
    <property type="nucleotide sequence ID" value="NZ_JAVYII010000009.1"/>
</dbReference>
<dbReference type="Pfam" id="PF08546">
    <property type="entry name" value="ApbA_C"/>
    <property type="match status" value="1"/>
</dbReference>
<gene>
    <name evidence="3" type="ORF">RDV89_18125</name>
</gene>
<dbReference type="InterPro" id="IPR008927">
    <property type="entry name" value="6-PGluconate_DH-like_C_sf"/>
</dbReference>
<dbReference type="InterPro" id="IPR036291">
    <property type="entry name" value="NAD(P)-bd_dom_sf"/>
</dbReference>
<sequence>MSHRYIVVGAGAVGAALAAGLDDAGTDVVLVSRGATLEAIRRDGLRYTHDGRSRVLDVAVAGGPEEVGLRAGDVLVLATKSQDLAATLPTWAWTPLADGSGVGADLPVVLLQNGLDAERAALRYFPTVVGAVALIGARHVVAGEVEISNRPKIGQLIVGAYPSAAAAPHAVEVAARLAADLRAAQWLSQDVEQVQRWLAWKVLANVTFAVSVLDGTPEETADLSARVSAEARAVLAAAGHAFADPRAELTYDPAEAANQPSGPEPWRPSTWQSFARGSGSEVDFLNGEVALLARLHGVPAPLNAAIQQVLGGAAARHEGPGVHSVASVLALAGVGAPA</sequence>
<dbReference type="SUPFAM" id="SSF48179">
    <property type="entry name" value="6-phosphogluconate dehydrogenase C-terminal domain-like"/>
    <property type="match status" value="1"/>
</dbReference>
<dbReference type="Pfam" id="PF02558">
    <property type="entry name" value="ApbA"/>
    <property type="match status" value="1"/>
</dbReference>
<accession>A0ABU3Q0H9</accession>
<organism evidence="3 4">
    <name type="scientific">Nocardioides imazamoxiresistens</name>
    <dbReference type="NCBI Taxonomy" id="3231893"/>
    <lineage>
        <taxon>Bacteria</taxon>
        <taxon>Bacillati</taxon>
        <taxon>Actinomycetota</taxon>
        <taxon>Actinomycetes</taxon>
        <taxon>Propionibacteriales</taxon>
        <taxon>Nocardioidaceae</taxon>
        <taxon>Nocardioides</taxon>
    </lineage>
</organism>
<comment type="caution">
    <text evidence="3">The sequence shown here is derived from an EMBL/GenBank/DDBJ whole genome shotgun (WGS) entry which is preliminary data.</text>
</comment>
<dbReference type="Proteomes" id="UP001268542">
    <property type="component" value="Unassembled WGS sequence"/>
</dbReference>
<protein>
    <submittedName>
        <fullName evidence="3">2-dehydropantoate 2-reductase N-terminal domain-containing protein</fullName>
    </submittedName>
</protein>
<dbReference type="InterPro" id="IPR013752">
    <property type="entry name" value="KPA_reductase"/>
</dbReference>
<feature type="domain" description="Ketopantoate reductase N-terminal" evidence="1">
    <location>
        <begin position="6"/>
        <end position="159"/>
    </location>
</feature>
<proteinExistence type="predicted"/>
<feature type="domain" description="Ketopantoate reductase C-terminal" evidence="2">
    <location>
        <begin position="217"/>
        <end position="311"/>
    </location>
</feature>
<keyword evidence="4" id="KW-1185">Reference proteome</keyword>
<dbReference type="InterPro" id="IPR013332">
    <property type="entry name" value="KPR_N"/>
</dbReference>
<dbReference type="InterPro" id="IPR051402">
    <property type="entry name" value="KPR-Related"/>
</dbReference>
<evidence type="ECO:0000313" key="3">
    <source>
        <dbReference type="EMBL" id="MDT9595012.1"/>
    </source>
</evidence>
<dbReference type="Gene3D" id="3.40.50.720">
    <property type="entry name" value="NAD(P)-binding Rossmann-like Domain"/>
    <property type="match status" value="1"/>
</dbReference>
<dbReference type="Gene3D" id="1.10.1040.10">
    <property type="entry name" value="N-(1-d-carboxylethyl)-l-norvaline Dehydrogenase, domain 2"/>
    <property type="match status" value="1"/>
</dbReference>